<proteinExistence type="predicted"/>
<keyword evidence="2" id="KW-1185">Reference proteome</keyword>
<evidence type="ECO:0000313" key="2">
    <source>
        <dbReference type="Proteomes" id="UP000724874"/>
    </source>
</evidence>
<evidence type="ECO:0000313" key="1">
    <source>
        <dbReference type="EMBL" id="KAF8901847.1"/>
    </source>
</evidence>
<dbReference type="AlphaFoldDB" id="A0A9P5NQ56"/>
<dbReference type="OrthoDB" id="3018493at2759"/>
<sequence length="116" mass="12979">MRLLHGHQLGHSLPTLFVALSSIKGLKFHLGFIRSRWYQDPNINLADIPLTGCEHLPSLIMSNPLEMQAQLPTPPTMTVPAREVLHTAEAALRPLLHGIQTREHLEELVGSLVEIR</sequence>
<protein>
    <submittedName>
        <fullName evidence="1">Uncharacterized protein</fullName>
    </submittedName>
</protein>
<name>A0A9P5NQ56_GYMJU</name>
<comment type="caution">
    <text evidence="1">The sequence shown here is derived from an EMBL/GenBank/DDBJ whole genome shotgun (WGS) entry which is preliminary data.</text>
</comment>
<dbReference type="EMBL" id="JADNYJ010000039">
    <property type="protein sequence ID" value="KAF8901847.1"/>
    <property type="molecule type" value="Genomic_DNA"/>
</dbReference>
<accession>A0A9P5NQ56</accession>
<reference evidence="1" key="1">
    <citation type="submission" date="2020-11" db="EMBL/GenBank/DDBJ databases">
        <authorList>
            <consortium name="DOE Joint Genome Institute"/>
            <person name="Ahrendt S."/>
            <person name="Riley R."/>
            <person name="Andreopoulos W."/>
            <person name="LaButti K."/>
            <person name="Pangilinan J."/>
            <person name="Ruiz-duenas F.J."/>
            <person name="Barrasa J.M."/>
            <person name="Sanchez-Garcia M."/>
            <person name="Camarero S."/>
            <person name="Miyauchi S."/>
            <person name="Serrano A."/>
            <person name="Linde D."/>
            <person name="Babiker R."/>
            <person name="Drula E."/>
            <person name="Ayuso-Fernandez I."/>
            <person name="Pacheco R."/>
            <person name="Padilla G."/>
            <person name="Ferreira P."/>
            <person name="Barriuso J."/>
            <person name="Kellner H."/>
            <person name="Castanera R."/>
            <person name="Alfaro M."/>
            <person name="Ramirez L."/>
            <person name="Pisabarro A.G."/>
            <person name="Kuo A."/>
            <person name="Tritt A."/>
            <person name="Lipzen A."/>
            <person name="He G."/>
            <person name="Yan M."/>
            <person name="Ng V."/>
            <person name="Cullen D."/>
            <person name="Martin F."/>
            <person name="Rosso M.-N."/>
            <person name="Henrissat B."/>
            <person name="Hibbett D."/>
            <person name="Martinez A.T."/>
            <person name="Grigoriev I.V."/>
        </authorList>
    </citation>
    <scope>NUCLEOTIDE SEQUENCE</scope>
    <source>
        <strain evidence="1">AH 44721</strain>
    </source>
</reference>
<dbReference type="Proteomes" id="UP000724874">
    <property type="component" value="Unassembled WGS sequence"/>
</dbReference>
<organism evidence="1 2">
    <name type="scientific">Gymnopilus junonius</name>
    <name type="common">Spectacular rustgill mushroom</name>
    <name type="synonym">Gymnopilus spectabilis subsp. junonius</name>
    <dbReference type="NCBI Taxonomy" id="109634"/>
    <lineage>
        <taxon>Eukaryota</taxon>
        <taxon>Fungi</taxon>
        <taxon>Dikarya</taxon>
        <taxon>Basidiomycota</taxon>
        <taxon>Agaricomycotina</taxon>
        <taxon>Agaricomycetes</taxon>
        <taxon>Agaricomycetidae</taxon>
        <taxon>Agaricales</taxon>
        <taxon>Agaricineae</taxon>
        <taxon>Hymenogastraceae</taxon>
        <taxon>Gymnopilus</taxon>
    </lineage>
</organism>
<gene>
    <name evidence="1" type="ORF">CPB84DRAFT_1776776</name>
</gene>